<gene>
    <name evidence="1" type="ORF">OE88DRAFT_1407506</name>
</gene>
<accession>A0A5C3N4B8</accession>
<name>A0A5C3N4B8_9AGAM</name>
<keyword evidence="2" id="KW-1185">Reference proteome</keyword>
<proteinExistence type="predicted"/>
<evidence type="ECO:0000313" key="2">
    <source>
        <dbReference type="Proteomes" id="UP000305948"/>
    </source>
</evidence>
<protein>
    <submittedName>
        <fullName evidence="1">Uncharacterized protein</fullName>
    </submittedName>
</protein>
<dbReference type="Proteomes" id="UP000305948">
    <property type="component" value="Unassembled WGS sequence"/>
</dbReference>
<evidence type="ECO:0000313" key="1">
    <source>
        <dbReference type="EMBL" id="TFK52484.1"/>
    </source>
</evidence>
<dbReference type="EMBL" id="ML213509">
    <property type="protein sequence ID" value="TFK52484.1"/>
    <property type="molecule type" value="Genomic_DNA"/>
</dbReference>
<sequence length="155" mass="17267">MSGSGHLYMQEVRTAASLISASGTKRPYITPWGARVVSYLASSSSIRVHLSSVQLRRYPDANDDPRGTSRRRTAVIRVMSCFFYTCERASVLGSTSHFLIDWAPLVIQLSVTFELRYVTFKFIAFYCGLDCGFPTATHIGSLPYISQLFCPHVLG</sequence>
<reference evidence="1 2" key="1">
    <citation type="journal article" date="2019" name="Nat. Ecol. Evol.">
        <title>Megaphylogeny resolves global patterns of mushroom evolution.</title>
        <authorList>
            <person name="Varga T."/>
            <person name="Krizsan K."/>
            <person name="Foldi C."/>
            <person name="Dima B."/>
            <person name="Sanchez-Garcia M."/>
            <person name="Sanchez-Ramirez S."/>
            <person name="Szollosi G.J."/>
            <person name="Szarkandi J.G."/>
            <person name="Papp V."/>
            <person name="Albert L."/>
            <person name="Andreopoulos W."/>
            <person name="Angelini C."/>
            <person name="Antonin V."/>
            <person name="Barry K.W."/>
            <person name="Bougher N.L."/>
            <person name="Buchanan P."/>
            <person name="Buyck B."/>
            <person name="Bense V."/>
            <person name="Catcheside P."/>
            <person name="Chovatia M."/>
            <person name="Cooper J."/>
            <person name="Damon W."/>
            <person name="Desjardin D."/>
            <person name="Finy P."/>
            <person name="Geml J."/>
            <person name="Haridas S."/>
            <person name="Hughes K."/>
            <person name="Justo A."/>
            <person name="Karasinski D."/>
            <person name="Kautmanova I."/>
            <person name="Kiss B."/>
            <person name="Kocsube S."/>
            <person name="Kotiranta H."/>
            <person name="LaButti K.M."/>
            <person name="Lechner B.E."/>
            <person name="Liimatainen K."/>
            <person name="Lipzen A."/>
            <person name="Lukacs Z."/>
            <person name="Mihaltcheva S."/>
            <person name="Morgado L.N."/>
            <person name="Niskanen T."/>
            <person name="Noordeloos M.E."/>
            <person name="Ohm R.A."/>
            <person name="Ortiz-Santana B."/>
            <person name="Ovrebo C."/>
            <person name="Racz N."/>
            <person name="Riley R."/>
            <person name="Savchenko A."/>
            <person name="Shiryaev A."/>
            <person name="Soop K."/>
            <person name="Spirin V."/>
            <person name="Szebenyi C."/>
            <person name="Tomsovsky M."/>
            <person name="Tulloss R.E."/>
            <person name="Uehling J."/>
            <person name="Grigoriev I.V."/>
            <person name="Vagvolgyi C."/>
            <person name="Papp T."/>
            <person name="Martin F.M."/>
            <person name="Miettinen O."/>
            <person name="Hibbett D.S."/>
            <person name="Nagy L.G."/>
        </authorList>
    </citation>
    <scope>NUCLEOTIDE SEQUENCE [LARGE SCALE GENOMIC DNA]</scope>
    <source>
        <strain evidence="1 2">OMC1185</strain>
    </source>
</reference>
<organism evidence="1 2">
    <name type="scientific">Heliocybe sulcata</name>
    <dbReference type="NCBI Taxonomy" id="5364"/>
    <lineage>
        <taxon>Eukaryota</taxon>
        <taxon>Fungi</taxon>
        <taxon>Dikarya</taxon>
        <taxon>Basidiomycota</taxon>
        <taxon>Agaricomycotina</taxon>
        <taxon>Agaricomycetes</taxon>
        <taxon>Gloeophyllales</taxon>
        <taxon>Gloeophyllaceae</taxon>
        <taxon>Heliocybe</taxon>
    </lineage>
</organism>
<dbReference type="AlphaFoldDB" id="A0A5C3N4B8"/>